<evidence type="ECO:0000256" key="4">
    <source>
        <dbReference type="ARBA" id="ARBA00048461"/>
    </source>
</evidence>
<reference evidence="6 7" key="1">
    <citation type="submission" date="2015-07" db="EMBL/GenBank/DDBJ databases">
        <authorList>
            <person name="Noorani M."/>
        </authorList>
    </citation>
    <scope>NUCLEOTIDE SEQUENCE [LARGE SCALE GENOMIC DNA]</scope>
    <source>
        <strain evidence="6">BBA 69670</strain>
    </source>
</reference>
<evidence type="ECO:0000259" key="5">
    <source>
        <dbReference type="Pfam" id="PF01764"/>
    </source>
</evidence>
<comment type="catalytic activity">
    <reaction evidence="4">
        <text>a monoacylglycerol + H2O = glycerol + a fatty acid + H(+)</text>
        <dbReference type="Rhea" id="RHEA:15245"/>
        <dbReference type="ChEBI" id="CHEBI:15377"/>
        <dbReference type="ChEBI" id="CHEBI:15378"/>
        <dbReference type="ChEBI" id="CHEBI:17408"/>
        <dbReference type="ChEBI" id="CHEBI:17754"/>
        <dbReference type="ChEBI" id="CHEBI:28868"/>
    </reaction>
</comment>
<name>A0A0K6FQ40_9AGAM</name>
<evidence type="ECO:0000256" key="2">
    <source>
        <dbReference type="ARBA" id="ARBA00043996"/>
    </source>
</evidence>
<dbReference type="SUPFAM" id="SSF53474">
    <property type="entry name" value="alpha/beta-Hydrolases"/>
    <property type="match status" value="1"/>
</dbReference>
<feature type="domain" description="Fungal lipase-type" evidence="5">
    <location>
        <begin position="28"/>
        <end position="167"/>
    </location>
</feature>
<dbReference type="InterPro" id="IPR002921">
    <property type="entry name" value="Fungal_lipase-type"/>
</dbReference>
<dbReference type="InterPro" id="IPR029058">
    <property type="entry name" value="AB_hydrolase_fold"/>
</dbReference>
<dbReference type="Proteomes" id="UP000044841">
    <property type="component" value="Unassembled WGS sequence"/>
</dbReference>
<dbReference type="EMBL" id="CYGV01000402">
    <property type="protein sequence ID" value="CUA68360.1"/>
    <property type="molecule type" value="Genomic_DNA"/>
</dbReference>
<dbReference type="PANTHER" id="PTHR45856:SF24">
    <property type="entry name" value="FUNGAL LIPASE-LIKE DOMAIN-CONTAINING PROTEIN"/>
    <property type="match status" value="1"/>
</dbReference>
<sequence length="235" mass="25109">MEVAATSGENPTDAGWFVGYDPTLNPIVVSNQGTSPSEALASLTDADFFLTPLDPTRFPGVSPSIQVHNGFEIDQATHAQKKLDAVKTLLSKYGPSSITLTGLGRGGAISFIDAIYLQLHTGAKIKVVTHGMPRVGNKEFADYVDAHLDDVSRITNMKDPLPILPGRFLGYAHSSGEKHILSDNAWIACPGQDNTDPQCSTGDVPNIFEGNLEDNRGPYNGIIIDDRACDAQAEG</sequence>
<dbReference type="PANTHER" id="PTHR45856">
    <property type="entry name" value="ALPHA/BETA-HYDROLASES SUPERFAMILY PROTEIN"/>
    <property type="match status" value="1"/>
</dbReference>
<dbReference type="GO" id="GO:0006629">
    <property type="term" value="P:lipid metabolic process"/>
    <property type="evidence" value="ECO:0007669"/>
    <property type="project" value="InterPro"/>
</dbReference>
<evidence type="ECO:0000256" key="1">
    <source>
        <dbReference type="ARBA" id="ARBA00023157"/>
    </source>
</evidence>
<dbReference type="AlphaFoldDB" id="A0A0K6FQ40"/>
<protein>
    <recommendedName>
        <fullName evidence="5">Fungal lipase-type domain-containing protein</fullName>
    </recommendedName>
</protein>
<comment type="catalytic activity">
    <reaction evidence="3">
        <text>a diacylglycerol + H2O = a monoacylglycerol + a fatty acid + H(+)</text>
        <dbReference type="Rhea" id="RHEA:32731"/>
        <dbReference type="ChEBI" id="CHEBI:15377"/>
        <dbReference type="ChEBI" id="CHEBI:15378"/>
        <dbReference type="ChEBI" id="CHEBI:17408"/>
        <dbReference type="ChEBI" id="CHEBI:18035"/>
        <dbReference type="ChEBI" id="CHEBI:28868"/>
    </reaction>
</comment>
<dbReference type="Pfam" id="PF01764">
    <property type="entry name" value="Lipase_3"/>
    <property type="match status" value="1"/>
</dbReference>
<dbReference type="InterPro" id="IPR051218">
    <property type="entry name" value="Sec_MonoDiacylglyc_Lipase"/>
</dbReference>
<proteinExistence type="inferred from homology"/>
<organism evidence="6 7">
    <name type="scientific">Rhizoctonia solani</name>
    <dbReference type="NCBI Taxonomy" id="456999"/>
    <lineage>
        <taxon>Eukaryota</taxon>
        <taxon>Fungi</taxon>
        <taxon>Dikarya</taxon>
        <taxon>Basidiomycota</taxon>
        <taxon>Agaricomycotina</taxon>
        <taxon>Agaricomycetes</taxon>
        <taxon>Cantharellales</taxon>
        <taxon>Ceratobasidiaceae</taxon>
        <taxon>Rhizoctonia</taxon>
    </lineage>
</organism>
<gene>
    <name evidence="6" type="ORF">RSOLAG22IIIB_07878</name>
</gene>
<keyword evidence="7" id="KW-1185">Reference proteome</keyword>
<evidence type="ECO:0000313" key="7">
    <source>
        <dbReference type="Proteomes" id="UP000044841"/>
    </source>
</evidence>
<accession>A0A0K6FQ40</accession>
<keyword evidence="1" id="KW-1015">Disulfide bond</keyword>
<evidence type="ECO:0000256" key="3">
    <source>
        <dbReference type="ARBA" id="ARBA00047591"/>
    </source>
</evidence>
<dbReference type="CDD" id="cd00519">
    <property type="entry name" value="Lipase_3"/>
    <property type="match status" value="1"/>
</dbReference>
<comment type="similarity">
    <text evidence="2">Belongs to the AB hydrolase superfamily. Lipase family. Class 3 subfamily.</text>
</comment>
<dbReference type="Gene3D" id="3.40.50.1820">
    <property type="entry name" value="alpha/beta hydrolase"/>
    <property type="match status" value="1"/>
</dbReference>
<evidence type="ECO:0000313" key="6">
    <source>
        <dbReference type="EMBL" id="CUA68360.1"/>
    </source>
</evidence>